<sequence length="52" mass="6388">MELLFTVFYALNFYPASRISKVRTRRTYDYVLAALKENRYNLRYDFSVKRID</sequence>
<name>C8PT06_9SPIR</name>
<evidence type="ECO:0000313" key="2">
    <source>
        <dbReference type="Proteomes" id="UP000004509"/>
    </source>
</evidence>
<dbReference type="STRING" id="596324.TREVI0001_2242"/>
<comment type="caution">
    <text evidence="1">The sequence shown here is derived from an EMBL/GenBank/DDBJ whole genome shotgun (WGS) entry which is preliminary data.</text>
</comment>
<dbReference type="AlphaFoldDB" id="C8PT06"/>
<proteinExistence type="predicted"/>
<dbReference type="EMBL" id="ACYH01000058">
    <property type="protein sequence ID" value="EEV19441.1"/>
    <property type="molecule type" value="Genomic_DNA"/>
</dbReference>
<protein>
    <submittedName>
        <fullName evidence="1">Uncharacterized protein</fullName>
    </submittedName>
</protein>
<accession>C8PT06</accession>
<dbReference type="Proteomes" id="UP000004509">
    <property type="component" value="Unassembled WGS sequence"/>
</dbReference>
<evidence type="ECO:0000313" key="1">
    <source>
        <dbReference type="EMBL" id="EEV19441.1"/>
    </source>
</evidence>
<organism evidence="1 2">
    <name type="scientific">Treponema vincentii ATCC 35580</name>
    <dbReference type="NCBI Taxonomy" id="596324"/>
    <lineage>
        <taxon>Bacteria</taxon>
        <taxon>Pseudomonadati</taxon>
        <taxon>Spirochaetota</taxon>
        <taxon>Spirochaetia</taxon>
        <taxon>Spirochaetales</taxon>
        <taxon>Treponemataceae</taxon>
        <taxon>Treponema</taxon>
    </lineage>
</organism>
<gene>
    <name evidence="1" type="ORF">TREVI0001_2242</name>
</gene>
<reference evidence="1 2" key="1">
    <citation type="submission" date="2009-07" db="EMBL/GenBank/DDBJ databases">
        <authorList>
            <person name="Madupu R."/>
            <person name="Sebastian Y."/>
            <person name="Durkin A.S."/>
            <person name="Torralba M."/>
            <person name="Methe B."/>
            <person name="Sutton G.G."/>
            <person name="Strausberg R.L."/>
            <person name="Nelson K.E."/>
        </authorList>
    </citation>
    <scope>NUCLEOTIDE SEQUENCE [LARGE SCALE GENOMIC DNA]</scope>
    <source>
        <strain evidence="1 2">ATCC 35580</strain>
    </source>
</reference>